<dbReference type="Pfam" id="PF14583">
    <property type="entry name" value="Pectate_lyase22"/>
    <property type="match status" value="1"/>
</dbReference>
<dbReference type="InterPro" id="IPR027946">
    <property type="entry name" value="Ogl_dom"/>
</dbReference>
<keyword evidence="2" id="KW-0456">Lyase</keyword>
<dbReference type="HOGENOM" id="CLU_057268_0_0_6"/>
<dbReference type="STRING" id="491952.Mar181_0443"/>
<sequence length="385" mass="43669">MSLGHLLSLPFKHFKDTQTGSNIIQLTPDNALCNRNYFYQKCFTHDGNKLLLAADFDQHRNYHLVDLKEETALQLTEGSGDNVFGGFITTQDDALIFVKHNKQLIRVDLKTQEHSVLYEVAKGWVGYGTWVPNTDCTKVVGIEIKDSDYMELDSWEKFAQLYHQNPHCRLISIDLQTGERNVVFEDNIWLGHPLYRPNDDNTIAFCHEGPHDLVETRMWMINENGKNLRKVYEQDKNESCTHEFFVPDGSKMMFVSYRPNSHQRELCSVDADDLSFKVESNMPACSHLMSNYDGTLVVGDGSGTPVDVTDTSSHSIENDPNLYVIDLQKDNISAIAEHKTSWAVLEGDRQVNHPHPSFTPDNQSVLFGSDRNGSPAVYLASIHQG</sequence>
<dbReference type="OrthoDB" id="8432779at2"/>
<evidence type="ECO:0000313" key="3">
    <source>
        <dbReference type="Proteomes" id="UP000009230"/>
    </source>
</evidence>
<protein>
    <submittedName>
        <fullName evidence="2">Oligogalacturonide lyase</fullName>
        <ecNumber evidence="2">4.2.2.6</ecNumber>
    </submittedName>
</protein>
<dbReference type="EC" id="4.2.2.6" evidence="2"/>
<dbReference type="KEGG" id="mpc:Mar181_0443"/>
<evidence type="ECO:0000259" key="1">
    <source>
        <dbReference type="Pfam" id="PF14583"/>
    </source>
</evidence>
<evidence type="ECO:0000313" key="2">
    <source>
        <dbReference type="EMBL" id="AEF53507.1"/>
    </source>
</evidence>
<dbReference type="EMBL" id="CP002771">
    <property type="protein sequence ID" value="AEF53507.1"/>
    <property type="molecule type" value="Genomic_DNA"/>
</dbReference>
<dbReference type="Gene3D" id="2.130.10.10">
    <property type="entry name" value="YVTN repeat-like/Quinoprotein amine dehydrogenase"/>
    <property type="match status" value="1"/>
</dbReference>
<dbReference type="GO" id="GO:0045490">
    <property type="term" value="P:pectin catabolic process"/>
    <property type="evidence" value="ECO:0007669"/>
    <property type="project" value="InterPro"/>
</dbReference>
<proteinExistence type="predicted"/>
<dbReference type="eggNOG" id="COG0823">
    <property type="taxonomic scope" value="Bacteria"/>
</dbReference>
<dbReference type="GO" id="GO:0047487">
    <property type="term" value="F:oligogalacturonide lyase activity"/>
    <property type="evidence" value="ECO:0007669"/>
    <property type="project" value="UniProtKB-EC"/>
</dbReference>
<dbReference type="Proteomes" id="UP000009230">
    <property type="component" value="Chromosome"/>
</dbReference>
<dbReference type="RefSeq" id="WP_013794984.1">
    <property type="nucleotide sequence ID" value="NC_015559.1"/>
</dbReference>
<accession>F6CZ51</accession>
<name>F6CZ51_MARPP</name>
<gene>
    <name evidence="2" type="ordered locus">Mar181_0443</name>
</gene>
<dbReference type="InterPro" id="IPR015943">
    <property type="entry name" value="WD40/YVTN_repeat-like_dom_sf"/>
</dbReference>
<dbReference type="AlphaFoldDB" id="F6CZ51"/>
<keyword evidence="3" id="KW-1185">Reference proteome</keyword>
<organism evidence="2 3">
    <name type="scientific">Marinomonas posidonica (strain CECT 7376 / NCIMB 14433 / IVIA-Po-181)</name>
    <dbReference type="NCBI Taxonomy" id="491952"/>
    <lineage>
        <taxon>Bacteria</taxon>
        <taxon>Pseudomonadati</taxon>
        <taxon>Pseudomonadota</taxon>
        <taxon>Gammaproteobacteria</taxon>
        <taxon>Oceanospirillales</taxon>
        <taxon>Oceanospirillaceae</taxon>
        <taxon>Marinomonas</taxon>
    </lineage>
</organism>
<reference evidence="2 3" key="1">
    <citation type="journal article" date="2012" name="Stand. Genomic Sci.">
        <title>Complete genome sequence of Marinomonas posidonica type strain (IVIA-Po-181(T)).</title>
        <authorList>
            <person name="Lucas-Elio P."/>
            <person name="Goodwin L."/>
            <person name="Woyke T."/>
            <person name="Pitluck S."/>
            <person name="Nolan M."/>
            <person name="Kyrpides N.C."/>
            <person name="Detter J.C."/>
            <person name="Copeland A."/>
            <person name="Lu M."/>
            <person name="Bruce D."/>
            <person name="Detter C."/>
            <person name="Tapia R."/>
            <person name="Han S."/>
            <person name="Land M.L."/>
            <person name="Ivanova N."/>
            <person name="Mikhailova N."/>
            <person name="Johnston A.W."/>
            <person name="Sanchez-Amat A."/>
        </authorList>
    </citation>
    <scope>NUCLEOTIDE SEQUENCE [LARGE SCALE GENOMIC DNA]</scope>
    <source>
        <strain evidence="3">CECT 7376 / NCIMB 14433 / IVIA-Po-181</strain>
    </source>
</reference>
<feature type="domain" description="Oligogalacturonate lyase" evidence="1">
    <location>
        <begin position="1"/>
        <end position="383"/>
    </location>
</feature>
<dbReference type="PANTHER" id="PTHR36842:SF1">
    <property type="entry name" value="PROTEIN TOLB"/>
    <property type="match status" value="1"/>
</dbReference>
<dbReference type="PANTHER" id="PTHR36842">
    <property type="entry name" value="PROTEIN TOLB HOMOLOG"/>
    <property type="match status" value="1"/>
</dbReference>
<dbReference type="SUPFAM" id="SSF82171">
    <property type="entry name" value="DPP6 N-terminal domain-like"/>
    <property type="match status" value="1"/>
</dbReference>